<dbReference type="Pfam" id="PF01432">
    <property type="entry name" value="Peptidase_M3"/>
    <property type="match status" value="1"/>
</dbReference>
<keyword evidence="4 6" id="KW-0862">Zinc</keyword>
<evidence type="ECO:0000313" key="9">
    <source>
        <dbReference type="EMBL" id="CAE0489442.1"/>
    </source>
</evidence>
<gene>
    <name evidence="9" type="ORF">DTER00134_LOCUS4513</name>
</gene>
<proteinExistence type="inferred from homology"/>
<feature type="domain" description="Peptidase M3A/M3B catalytic" evidence="8">
    <location>
        <begin position="334"/>
        <end position="686"/>
    </location>
</feature>
<feature type="region of interest" description="Disordered" evidence="7">
    <location>
        <begin position="279"/>
        <end position="330"/>
    </location>
</feature>
<keyword evidence="1 6" id="KW-0645">Protease</keyword>
<comment type="similarity">
    <text evidence="6">Belongs to the peptidase M3 family.</text>
</comment>
<sequence>MRTASLFRLLSPNCRGVKLLHQLSTAIHPRGNGLFGLGIHRPQCFVDRAADARHRCQSLIAQILASPADASVVQLMDDMSDELCRTYDAAEACRNIHMDQEWKRAATKACVDLGAYIAEVNNHSGIYSKLSSAMSNYQHTANSTQAFSAESSSSEKGSIVWSRALDTHDASSSSSSSSTDCAGHGLGSSAPQQPFACTHTNTQPPQLLSDRQLRAFCPETVMVGIQLKLDMEKAGIHLPLERQARMQELMNASHHFAAKFNAALVDPGQLGTVSITQPSSGVVASSSSSSSSGSSGSGRWRERMSTLSGFSSSSSSSGSTRRLPLDGSTVGGVLAQEPDARVRQLVFEAAGKSPASNVELLEQIILARSEMASLVGCDSYSRYKAWGASLAQDPEAIHAFLLQLAQEVKPIADGELKSLQAIKDRQPSEALSGHGIQGAHTVKPWDVDYLMTQARNAAGGAGMNRLLRGYTHLPVVLKGFAKIMEQLFGLALTISPAPSTEAWAPGVLKCEAALSDGSSVGTVFLDLCSRPGKFPGAVTFPIRCGRQLSNGEYQAPIMALLADFGHGHGPLQLTMRELRTLVHELGHCCHNLLSRTKYQHLWGTRCAQDMVEVPSHLWEHFVADPRTLRLMARHHQTDDPLPLDLCNKQVFSYRKMFSGLELQQQVLLSLVDQAYHGPRASEAVQQGTGLAWERVVEPHTSLPTVSGEWARGYPLLI</sequence>
<evidence type="ECO:0000256" key="6">
    <source>
        <dbReference type="RuleBase" id="RU003435"/>
    </source>
</evidence>
<evidence type="ECO:0000259" key="8">
    <source>
        <dbReference type="Pfam" id="PF01432"/>
    </source>
</evidence>
<dbReference type="GO" id="GO:0006518">
    <property type="term" value="P:peptide metabolic process"/>
    <property type="evidence" value="ECO:0007669"/>
    <property type="project" value="TreeGrafter"/>
</dbReference>
<keyword evidence="5 6" id="KW-0482">Metalloprotease</keyword>
<accession>A0A7S3QPV1</accession>
<dbReference type="AlphaFoldDB" id="A0A7S3QPV1"/>
<name>A0A7S3QPV1_DUNTE</name>
<keyword evidence="2 6" id="KW-0479">Metal-binding</keyword>
<evidence type="ECO:0000256" key="1">
    <source>
        <dbReference type="ARBA" id="ARBA00022670"/>
    </source>
</evidence>
<evidence type="ECO:0000256" key="5">
    <source>
        <dbReference type="ARBA" id="ARBA00023049"/>
    </source>
</evidence>
<reference evidence="9" key="1">
    <citation type="submission" date="2021-01" db="EMBL/GenBank/DDBJ databases">
        <authorList>
            <person name="Corre E."/>
            <person name="Pelletier E."/>
            <person name="Niang G."/>
            <person name="Scheremetjew M."/>
            <person name="Finn R."/>
            <person name="Kale V."/>
            <person name="Holt S."/>
            <person name="Cochrane G."/>
            <person name="Meng A."/>
            <person name="Brown T."/>
            <person name="Cohen L."/>
        </authorList>
    </citation>
    <scope>NUCLEOTIDE SEQUENCE</scope>
    <source>
        <strain evidence="9">CCMP1320</strain>
    </source>
</reference>
<evidence type="ECO:0000256" key="4">
    <source>
        <dbReference type="ARBA" id="ARBA00022833"/>
    </source>
</evidence>
<dbReference type="GO" id="GO:0046872">
    <property type="term" value="F:metal ion binding"/>
    <property type="evidence" value="ECO:0007669"/>
    <property type="project" value="UniProtKB-UniRule"/>
</dbReference>
<dbReference type="Gene3D" id="1.10.1370.40">
    <property type="match status" value="1"/>
</dbReference>
<dbReference type="InterPro" id="IPR045090">
    <property type="entry name" value="Pept_M3A_M3B"/>
</dbReference>
<keyword evidence="3 6" id="KW-0378">Hydrolase</keyword>
<organism evidence="9">
    <name type="scientific">Dunaliella tertiolecta</name>
    <name type="common">Green alga</name>
    <dbReference type="NCBI Taxonomy" id="3047"/>
    <lineage>
        <taxon>Eukaryota</taxon>
        <taxon>Viridiplantae</taxon>
        <taxon>Chlorophyta</taxon>
        <taxon>core chlorophytes</taxon>
        <taxon>Chlorophyceae</taxon>
        <taxon>CS clade</taxon>
        <taxon>Chlamydomonadales</taxon>
        <taxon>Dunaliellaceae</taxon>
        <taxon>Dunaliella</taxon>
    </lineage>
</organism>
<dbReference type="InterPro" id="IPR001567">
    <property type="entry name" value="Pept_M3A_M3B_dom"/>
</dbReference>
<evidence type="ECO:0000256" key="3">
    <source>
        <dbReference type="ARBA" id="ARBA00022801"/>
    </source>
</evidence>
<protein>
    <recommendedName>
        <fullName evidence="8">Peptidase M3A/M3B catalytic domain-containing protein</fullName>
    </recommendedName>
</protein>
<dbReference type="EMBL" id="HBIP01008307">
    <property type="protein sequence ID" value="CAE0489442.1"/>
    <property type="molecule type" value="Transcribed_RNA"/>
</dbReference>
<dbReference type="PANTHER" id="PTHR11804">
    <property type="entry name" value="PROTEASE M3 THIMET OLIGOPEPTIDASE-RELATED"/>
    <property type="match status" value="1"/>
</dbReference>
<dbReference type="SUPFAM" id="SSF55486">
    <property type="entry name" value="Metalloproteases ('zincins'), catalytic domain"/>
    <property type="match status" value="2"/>
</dbReference>
<evidence type="ECO:0000256" key="7">
    <source>
        <dbReference type="SAM" id="MobiDB-lite"/>
    </source>
</evidence>
<dbReference type="GO" id="GO:0004222">
    <property type="term" value="F:metalloendopeptidase activity"/>
    <property type="evidence" value="ECO:0007669"/>
    <property type="project" value="InterPro"/>
</dbReference>
<comment type="cofactor">
    <cofactor evidence="6">
        <name>Zn(2+)</name>
        <dbReference type="ChEBI" id="CHEBI:29105"/>
    </cofactor>
    <text evidence="6">Binds 1 zinc ion.</text>
</comment>
<feature type="compositionally biased region" description="Low complexity" evidence="7">
    <location>
        <begin position="279"/>
        <end position="298"/>
    </location>
</feature>
<dbReference type="GO" id="GO:0006508">
    <property type="term" value="P:proteolysis"/>
    <property type="evidence" value="ECO:0007669"/>
    <property type="project" value="UniProtKB-KW"/>
</dbReference>
<evidence type="ECO:0000256" key="2">
    <source>
        <dbReference type="ARBA" id="ARBA00022723"/>
    </source>
</evidence>
<dbReference type="PANTHER" id="PTHR11804:SF79">
    <property type="entry name" value="MITOCHONDRIAL INTERMEDIATE PEPTIDASE"/>
    <property type="match status" value="1"/>
</dbReference>
<feature type="compositionally biased region" description="Low complexity" evidence="7">
    <location>
        <begin position="305"/>
        <end position="322"/>
    </location>
</feature>